<feature type="transmembrane region" description="Helical" evidence="1">
    <location>
        <begin position="230"/>
        <end position="250"/>
    </location>
</feature>
<proteinExistence type="predicted"/>
<dbReference type="RefSeq" id="WP_077848442.1">
    <property type="nucleotide sequence ID" value="NZ_LZZM01000189.1"/>
</dbReference>
<keyword evidence="1" id="KW-1133">Transmembrane helix</keyword>
<dbReference type="Pfam" id="PF12730">
    <property type="entry name" value="ABC2_membrane_4"/>
    <property type="match status" value="1"/>
</dbReference>
<accession>A0A1S8TC09</accession>
<feature type="transmembrane region" description="Helical" evidence="1">
    <location>
        <begin position="133"/>
        <end position="153"/>
    </location>
</feature>
<dbReference type="CDD" id="cd21808">
    <property type="entry name" value="ABC-2_lan_permease_MutG"/>
    <property type="match status" value="1"/>
</dbReference>
<protein>
    <submittedName>
        <fullName evidence="2">ABC-2 family transporter protein</fullName>
    </submittedName>
</protein>
<keyword evidence="3" id="KW-1185">Reference proteome</keyword>
<sequence>MLTFFRLMKADFMKMKRTPFYWIHIVMPIIGVTTFLVYYSFTSLNTVTKVNLYLDALVITFPVLIGIICSMVVQQEAVAGKFKEMIGTRYGKSKCLLGKILILLCTGFLSFTLAIGAFYIGFQYLLKQNSLQFSFYANIILIIFWCQIFIYLFHLWLSINFGSGASVGIGIFESLVSALFITGLGDGIWQWIPCGWGIKICNNFFIKETNSADIFNKIADINVWSSNSMIGIRNSVIFTIFFGVFLLIWFEFYESNGEKQ</sequence>
<reference evidence="2 3" key="1">
    <citation type="submission" date="2016-05" db="EMBL/GenBank/DDBJ databases">
        <title>Microbial solvent formation.</title>
        <authorList>
            <person name="Poehlein A."/>
            <person name="Montoya Solano J.D."/>
            <person name="Flitsch S."/>
            <person name="Krabben P."/>
            <person name="Duerre P."/>
            <person name="Daniel R."/>
        </authorList>
    </citation>
    <scope>NUCLEOTIDE SEQUENCE [LARGE SCALE GENOMIC DNA]</scope>
    <source>
        <strain evidence="2 3">DSM 2619</strain>
    </source>
</reference>
<dbReference type="EMBL" id="LZZM01000189">
    <property type="protein sequence ID" value="OOM75172.1"/>
    <property type="molecule type" value="Genomic_DNA"/>
</dbReference>
<gene>
    <name evidence="2" type="ORF">CLPUN_34130</name>
</gene>
<feature type="transmembrane region" description="Helical" evidence="1">
    <location>
        <begin position="53"/>
        <end position="74"/>
    </location>
</feature>
<keyword evidence="1" id="KW-0472">Membrane</keyword>
<dbReference type="NCBIfam" id="TIGR03733">
    <property type="entry name" value="lanti_perm_MutG"/>
    <property type="match status" value="1"/>
</dbReference>
<keyword evidence="1" id="KW-0812">Transmembrane</keyword>
<organism evidence="2 3">
    <name type="scientific">Clostridium puniceum</name>
    <dbReference type="NCBI Taxonomy" id="29367"/>
    <lineage>
        <taxon>Bacteria</taxon>
        <taxon>Bacillati</taxon>
        <taxon>Bacillota</taxon>
        <taxon>Clostridia</taxon>
        <taxon>Eubacteriales</taxon>
        <taxon>Clostridiaceae</taxon>
        <taxon>Clostridium</taxon>
    </lineage>
</organism>
<dbReference type="Proteomes" id="UP000190890">
    <property type="component" value="Unassembled WGS sequence"/>
</dbReference>
<evidence type="ECO:0000256" key="1">
    <source>
        <dbReference type="SAM" id="Phobius"/>
    </source>
</evidence>
<dbReference type="STRING" id="29367.CLPUN_34130"/>
<dbReference type="InterPro" id="IPR022294">
    <property type="entry name" value="ABC-transptr_permeasesu"/>
</dbReference>
<feature type="transmembrane region" description="Helical" evidence="1">
    <location>
        <begin position="95"/>
        <end position="121"/>
    </location>
</feature>
<dbReference type="AlphaFoldDB" id="A0A1S8TC09"/>
<comment type="caution">
    <text evidence="2">The sequence shown here is derived from an EMBL/GenBank/DDBJ whole genome shotgun (WGS) entry which is preliminary data.</text>
</comment>
<dbReference type="OrthoDB" id="1701852at2"/>
<evidence type="ECO:0000313" key="2">
    <source>
        <dbReference type="EMBL" id="OOM75172.1"/>
    </source>
</evidence>
<feature type="transmembrane region" description="Helical" evidence="1">
    <location>
        <begin position="165"/>
        <end position="185"/>
    </location>
</feature>
<evidence type="ECO:0000313" key="3">
    <source>
        <dbReference type="Proteomes" id="UP000190890"/>
    </source>
</evidence>
<name>A0A1S8TC09_9CLOT</name>
<feature type="transmembrane region" description="Helical" evidence="1">
    <location>
        <begin position="21"/>
        <end position="41"/>
    </location>
</feature>